<dbReference type="Gene3D" id="2.40.50.140">
    <property type="entry name" value="Nucleic acid-binding proteins"/>
    <property type="match status" value="2"/>
</dbReference>
<dbReference type="PANTHER" id="PTHR23355:SF9">
    <property type="entry name" value="DIS3-LIKE EXONUCLEASE 2"/>
    <property type="match status" value="1"/>
</dbReference>
<dbReference type="InterPro" id="IPR013223">
    <property type="entry name" value="RNase_B_OB_dom"/>
</dbReference>
<dbReference type="InterPro" id="IPR011805">
    <property type="entry name" value="RNase_R"/>
</dbReference>
<feature type="region of interest" description="Disordered" evidence="9">
    <location>
        <begin position="1"/>
        <end position="20"/>
    </location>
</feature>
<organism evidence="11 12">
    <name type="scientific">Ostreibacterium oceani</name>
    <dbReference type="NCBI Taxonomy" id="2654998"/>
    <lineage>
        <taxon>Bacteria</taxon>
        <taxon>Pseudomonadati</taxon>
        <taxon>Pseudomonadota</taxon>
        <taxon>Gammaproteobacteria</taxon>
        <taxon>Cardiobacteriales</taxon>
        <taxon>Ostreibacteriaceae</taxon>
        <taxon>Ostreibacterium</taxon>
    </lineage>
</organism>
<feature type="domain" description="S1 motif" evidence="10">
    <location>
        <begin position="664"/>
        <end position="745"/>
    </location>
</feature>
<dbReference type="Pfam" id="PF00773">
    <property type="entry name" value="RNB"/>
    <property type="match status" value="1"/>
</dbReference>
<dbReference type="PROSITE" id="PS01175">
    <property type="entry name" value="RIBONUCLEASE_II"/>
    <property type="match status" value="1"/>
</dbReference>
<dbReference type="PANTHER" id="PTHR23355">
    <property type="entry name" value="RIBONUCLEASE"/>
    <property type="match status" value="1"/>
</dbReference>
<gene>
    <name evidence="8 11" type="primary">rnr</name>
    <name evidence="11" type="ORF">GCU85_05670</name>
</gene>
<evidence type="ECO:0000256" key="5">
    <source>
        <dbReference type="ARBA" id="ARBA00022801"/>
    </source>
</evidence>
<evidence type="ECO:0000256" key="3">
    <source>
        <dbReference type="ARBA" id="ARBA00022490"/>
    </source>
</evidence>
<dbReference type="Pfam" id="PF08206">
    <property type="entry name" value="OB_RNB"/>
    <property type="match status" value="1"/>
</dbReference>
<comment type="caution">
    <text evidence="11">The sequence shown here is derived from an EMBL/GenBank/DDBJ whole genome shotgun (WGS) entry which is preliminary data.</text>
</comment>
<evidence type="ECO:0000256" key="9">
    <source>
        <dbReference type="SAM" id="MobiDB-lite"/>
    </source>
</evidence>
<dbReference type="InParanoid" id="A0A6N7EYK0"/>
<feature type="compositionally biased region" description="Basic residues" evidence="9">
    <location>
        <begin position="797"/>
        <end position="808"/>
    </location>
</feature>
<evidence type="ECO:0000256" key="2">
    <source>
        <dbReference type="ARBA" id="ARBA00004496"/>
    </source>
</evidence>
<dbReference type="InterPro" id="IPR040476">
    <property type="entry name" value="CSD2"/>
</dbReference>
<evidence type="ECO:0000259" key="10">
    <source>
        <dbReference type="PROSITE" id="PS50126"/>
    </source>
</evidence>
<keyword evidence="6 8" id="KW-0269">Exonuclease</keyword>
<keyword evidence="12" id="KW-1185">Reference proteome</keyword>
<dbReference type="EC" id="3.1.13.1" evidence="8"/>
<accession>A0A6N7EYK0</accession>
<dbReference type="EMBL" id="WHNW01000005">
    <property type="protein sequence ID" value="MPV86217.1"/>
    <property type="molecule type" value="Genomic_DNA"/>
</dbReference>
<dbReference type="InterPro" id="IPR050180">
    <property type="entry name" value="RNR_Ribonuclease"/>
</dbReference>
<dbReference type="Pfam" id="PF17876">
    <property type="entry name" value="CSD2"/>
    <property type="match status" value="1"/>
</dbReference>
<sequence>MSRNWQKQDPEFSNEEKKYPHPVPSRAFIITTIQQSAVSLDFAALVKHYALNRHEKETLRHRIKAMLRDGQVAMNGKEELRIPKARPKLIGKVYAHVEGYGFFIPEDKSLTDGQDLYLSPFQMKQAMHGDVVEAEMLTSGGRSNKKEGRIIRVVTHANTLIIGKLINDYGIKVVKPENRRIHHKIQVTNLSEFAVKENEIVAVTISQYPNKNNPIVGQISKVFGDHMDAGIEIDVAIANHQLPHEWPDAVVNQTIAIPDEIKEYDCLNRVDLRHLPLVTIDGVTARDFDDAVYAKKTQTGYVLYVAIADVAHYVSKDSPLDQEAKNRATSVYFPNRVIPMLPEKLSNGLCSLNPNVDRLCMVCEMLIDNQGEIKRSKFYEAVMHSKARLTYEAVEEVLFMDNLVLGDEYQHVIPHLQDLKSLYEILRAQRNERGAIGFETTEPEFEFDSAGKIDRISARDSLKSHQLIEEFMVRANVCAANFLLKQRGKHRPLALFRNHLGPSEEKLTQLISMLAKEGMTLTLKGEAGNTGDAGNAEKILAAVSPKTLAAVVEKAKSHENFEAIQLMILRAMFQAVYEAENHGHFGLALTAYAHFTSPIRRYPDLLVHRAIKHALRYKNELYVYSFEQMQQLGEHCSTCERRADDATRDVIDFLKCDYMMDKIDQCFSATISGVTSFGLFATLDEQFVDGLIHISSLAGDYFVYDGDRQLLMGERSRKVYKIGDQVEIRVSDVSTEKRQIDFVLTDTYLPFGGKAQDNAKQPAKKSQAAKKSKQSTKQSTKKGEPKPSKQNPQEKTGKKRTRNKRNKG</sequence>
<dbReference type="PROSITE" id="PS50126">
    <property type="entry name" value="S1"/>
    <property type="match status" value="1"/>
</dbReference>
<comment type="similarity">
    <text evidence="8">Belongs to the RNR ribonuclease family. RNase R subfamily.</text>
</comment>
<dbReference type="GO" id="GO:0003723">
    <property type="term" value="F:RNA binding"/>
    <property type="evidence" value="ECO:0007669"/>
    <property type="project" value="UniProtKB-UniRule"/>
</dbReference>
<dbReference type="InterPro" id="IPR001900">
    <property type="entry name" value="RNase_II/R"/>
</dbReference>
<evidence type="ECO:0000313" key="12">
    <source>
        <dbReference type="Proteomes" id="UP000471298"/>
    </source>
</evidence>
<comment type="function">
    <text evidence="8">3'-5' exoribonuclease that releases 5'-nucleoside monophosphates and is involved in maturation of structured RNAs.</text>
</comment>
<dbReference type="Proteomes" id="UP000471298">
    <property type="component" value="Unassembled WGS sequence"/>
</dbReference>
<dbReference type="InterPro" id="IPR012340">
    <property type="entry name" value="NA-bd_OB-fold"/>
</dbReference>
<dbReference type="InterPro" id="IPR011129">
    <property type="entry name" value="CSD"/>
</dbReference>
<dbReference type="FunCoup" id="A0A6N7EYK0">
    <property type="interactions" value="462"/>
</dbReference>
<comment type="catalytic activity">
    <reaction evidence="1 8">
        <text>Exonucleolytic cleavage in the 3'- to 5'-direction to yield nucleoside 5'-phosphates.</text>
        <dbReference type="EC" id="3.1.13.1"/>
    </reaction>
</comment>
<dbReference type="AlphaFoldDB" id="A0A6N7EYK0"/>
<keyword evidence="3 8" id="KW-0963">Cytoplasm</keyword>
<keyword evidence="4 8" id="KW-0540">Nuclease</keyword>
<dbReference type="InterPro" id="IPR003029">
    <property type="entry name" value="S1_domain"/>
</dbReference>
<dbReference type="NCBIfam" id="TIGR02063">
    <property type="entry name" value="RNase_R"/>
    <property type="match status" value="1"/>
</dbReference>
<dbReference type="GO" id="GO:0005829">
    <property type="term" value="C:cytosol"/>
    <property type="evidence" value="ECO:0007669"/>
    <property type="project" value="TreeGrafter"/>
</dbReference>
<dbReference type="NCBIfam" id="TIGR00358">
    <property type="entry name" value="3_prime_RNase"/>
    <property type="match status" value="1"/>
</dbReference>
<comment type="subcellular location">
    <subcellularLocation>
        <location evidence="2 8">Cytoplasm</location>
    </subcellularLocation>
</comment>
<keyword evidence="7 8" id="KW-0694">RNA-binding</keyword>
<name>A0A6N7EYK0_9GAMM</name>
<dbReference type="CDD" id="cd04471">
    <property type="entry name" value="S1_RNase_R"/>
    <property type="match status" value="1"/>
</dbReference>
<evidence type="ECO:0000256" key="4">
    <source>
        <dbReference type="ARBA" id="ARBA00022722"/>
    </source>
</evidence>
<dbReference type="SUPFAM" id="SSF50249">
    <property type="entry name" value="Nucleic acid-binding proteins"/>
    <property type="match status" value="3"/>
</dbReference>
<reference evidence="11 12" key="1">
    <citation type="submission" date="2019-10" db="EMBL/GenBank/DDBJ databases">
        <title>Cardiobacteriales fam. a chemoheterotrophic member of the order Cardiobacteriales, and proposal of Cardiobacteriales fam. nov.</title>
        <authorList>
            <person name="Wang C."/>
        </authorList>
    </citation>
    <scope>NUCLEOTIDE SEQUENCE [LARGE SCALE GENOMIC DNA]</scope>
    <source>
        <strain evidence="11 12">ML27</strain>
    </source>
</reference>
<dbReference type="GO" id="GO:0006402">
    <property type="term" value="P:mRNA catabolic process"/>
    <property type="evidence" value="ECO:0007669"/>
    <property type="project" value="TreeGrafter"/>
</dbReference>
<evidence type="ECO:0000256" key="6">
    <source>
        <dbReference type="ARBA" id="ARBA00022839"/>
    </source>
</evidence>
<dbReference type="GO" id="GO:0008859">
    <property type="term" value="F:exoribonuclease II activity"/>
    <property type="evidence" value="ECO:0007669"/>
    <property type="project" value="UniProtKB-UniRule"/>
</dbReference>
<protein>
    <recommendedName>
        <fullName evidence="8">Ribonuclease R</fullName>
        <shortName evidence="8">RNase R</shortName>
        <ecNumber evidence="8">3.1.13.1</ecNumber>
    </recommendedName>
</protein>
<dbReference type="RefSeq" id="WP_152810221.1">
    <property type="nucleotide sequence ID" value="NZ_WHNW01000005.1"/>
</dbReference>
<dbReference type="HAMAP" id="MF_01895">
    <property type="entry name" value="RNase_R"/>
    <property type="match status" value="1"/>
</dbReference>
<dbReference type="InterPro" id="IPR022966">
    <property type="entry name" value="RNase_II/R_CS"/>
</dbReference>
<evidence type="ECO:0000313" key="11">
    <source>
        <dbReference type="EMBL" id="MPV86217.1"/>
    </source>
</evidence>
<evidence type="ECO:0000256" key="8">
    <source>
        <dbReference type="HAMAP-Rule" id="MF_01895"/>
    </source>
</evidence>
<evidence type="ECO:0000256" key="7">
    <source>
        <dbReference type="ARBA" id="ARBA00022884"/>
    </source>
</evidence>
<dbReference type="InterPro" id="IPR004476">
    <property type="entry name" value="RNase_II/RNase_R"/>
</dbReference>
<proteinExistence type="inferred from homology"/>
<evidence type="ECO:0000256" key="1">
    <source>
        <dbReference type="ARBA" id="ARBA00001849"/>
    </source>
</evidence>
<keyword evidence="5 8" id="KW-0378">Hydrolase</keyword>
<dbReference type="Pfam" id="PF00575">
    <property type="entry name" value="S1"/>
    <property type="match status" value="1"/>
</dbReference>
<feature type="compositionally biased region" description="Basic and acidic residues" evidence="9">
    <location>
        <begin position="1"/>
        <end position="19"/>
    </location>
</feature>
<dbReference type="SMART" id="SM00955">
    <property type="entry name" value="RNB"/>
    <property type="match status" value="1"/>
</dbReference>
<dbReference type="SMART" id="SM00357">
    <property type="entry name" value="CSP"/>
    <property type="match status" value="1"/>
</dbReference>
<feature type="region of interest" description="Disordered" evidence="9">
    <location>
        <begin position="754"/>
        <end position="808"/>
    </location>
</feature>
<dbReference type="SMART" id="SM00316">
    <property type="entry name" value="S1"/>
    <property type="match status" value="1"/>
</dbReference>